<keyword evidence="2" id="KW-1185">Reference proteome</keyword>
<evidence type="ECO:0000313" key="2">
    <source>
        <dbReference type="Proteomes" id="UP000005666"/>
    </source>
</evidence>
<protein>
    <submittedName>
        <fullName evidence="1">Uncharacterized protein</fullName>
    </submittedName>
</protein>
<evidence type="ECO:0000313" key="1">
    <source>
        <dbReference type="EMBL" id="CCE65407.1"/>
    </source>
</evidence>
<dbReference type="EMBL" id="HE612867">
    <property type="protein sequence ID" value="CCE65407.1"/>
    <property type="molecule type" value="Genomic_DNA"/>
</dbReference>
<dbReference type="OMA" id="VSACDIM"/>
<accession>G8BZS9</accession>
<dbReference type="Proteomes" id="UP000005666">
    <property type="component" value="Chromosome 12"/>
</dbReference>
<dbReference type="KEGG" id="tpf:TPHA_0L00510"/>
<proteinExistence type="predicted"/>
<sequence length="336" mass="38962">MVAMIEQNGISQGLKDLLDEDFLYENTTREIQEDRGNYLDCLNEFVSRDFVKALEKMHGYGLINIDTLAEQPEVLKLFLNASSQLSDWRLLDTATYVNIEHLLINELYSSETVTQDIELFNLYLRSCVQMIFENTQFKEHPFRSQLIAKAKDVLILHGSIHNPDLQNIELCKLAEFYFIILCNDKTDRPSCTQFQDFCEENNVLKETLKRTEINYLSYYDLIINNMDPSENKSTKATILRDANSESAKEQNDGKNADGDLVNNQDIRIQMLKNVTKYYNIIKNYKINNTKLIALIAFTLFILQKYHLAWKVKRSLQSLGRSILPSITQIINILTSI</sequence>
<organism evidence="1 2">
    <name type="scientific">Tetrapisispora phaffii (strain ATCC 24235 / CBS 4417 / NBRC 1672 / NRRL Y-8282 / UCD 70-5)</name>
    <name type="common">Yeast</name>
    <name type="synonym">Fabospora phaffii</name>
    <dbReference type="NCBI Taxonomy" id="1071381"/>
    <lineage>
        <taxon>Eukaryota</taxon>
        <taxon>Fungi</taxon>
        <taxon>Dikarya</taxon>
        <taxon>Ascomycota</taxon>
        <taxon>Saccharomycotina</taxon>
        <taxon>Saccharomycetes</taxon>
        <taxon>Saccharomycetales</taxon>
        <taxon>Saccharomycetaceae</taxon>
        <taxon>Tetrapisispora</taxon>
    </lineage>
</organism>
<dbReference type="GeneID" id="11531779"/>
<dbReference type="RefSeq" id="XP_003687841.1">
    <property type="nucleotide sequence ID" value="XM_003687793.1"/>
</dbReference>
<dbReference type="AlphaFoldDB" id="G8BZS9"/>
<dbReference type="HOGENOM" id="CLU_826860_0_0_1"/>
<name>G8BZS9_TETPH</name>
<dbReference type="OrthoDB" id="4068104at2759"/>
<gene>
    <name evidence="1" type="primary">TPHA0L00510</name>
    <name evidence="1" type="ordered locus">TPHA_0L00510</name>
</gene>
<reference evidence="1 2" key="1">
    <citation type="journal article" date="2011" name="Proc. Natl. Acad. Sci. U.S.A.">
        <title>Evolutionary erosion of yeast sex chromosomes by mating-type switching accidents.</title>
        <authorList>
            <person name="Gordon J.L."/>
            <person name="Armisen D."/>
            <person name="Proux-Wera E."/>
            <person name="Oheigeartaigh S.S."/>
            <person name="Byrne K.P."/>
            <person name="Wolfe K.H."/>
        </authorList>
    </citation>
    <scope>NUCLEOTIDE SEQUENCE [LARGE SCALE GENOMIC DNA]</scope>
    <source>
        <strain evidence="2">ATCC 24235 / CBS 4417 / NBRC 1672 / NRRL Y-8282 / UCD 70-5</strain>
    </source>
</reference>